<keyword evidence="1" id="KW-0812">Transmembrane</keyword>
<protein>
    <submittedName>
        <fullName evidence="2">Uncharacterized protein</fullName>
    </submittedName>
</protein>
<accession>A0AA37XAV5</accession>
<sequence>MTEISPTFPLDVIATIVWLLFAACLIAALILGVQAQRRSSLALTVGSIGAVLLAALLLALPVGPVSTWGAVALIAIGLATATIGGAPFVRMVFRLATKTTREGDHGGILVRAKAAAEAESREVLRGGIAIGYLERFAIAAVIVFGYPEGIAIVVAVKGVGRFSELDESEAREHFIIGTFASLIWGVALGAIVRAAIA</sequence>
<organism evidence="2 3">
    <name type="scientific">Arenivirga flava</name>
    <dbReference type="NCBI Taxonomy" id="1930060"/>
    <lineage>
        <taxon>Bacteria</taxon>
        <taxon>Bacillati</taxon>
        <taxon>Actinomycetota</taxon>
        <taxon>Actinomycetes</taxon>
        <taxon>Micrococcales</taxon>
        <taxon>Microbacteriaceae</taxon>
        <taxon>Arenivirga</taxon>
    </lineage>
</organism>
<reference evidence="2 3" key="1">
    <citation type="journal article" date="2014" name="Int. J. Syst. Evol. Microbiol.">
        <title>Complete genome sequence of Corynebacterium casei LMG S-19264T (=DSM 44701T), isolated from a smear-ripened cheese.</title>
        <authorList>
            <consortium name="US DOE Joint Genome Institute (JGI-PGF)"/>
            <person name="Walter F."/>
            <person name="Albersmeier A."/>
            <person name="Kalinowski J."/>
            <person name="Ruckert C."/>
        </authorList>
    </citation>
    <scope>NUCLEOTIDE SEQUENCE [LARGE SCALE GENOMIC DNA]</scope>
    <source>
        <strain evidence="2 3">NBRC 112289</strain>
    </source>
</reference>
<dbReference type="RefSeq" id="WP_284229445.1">
    <property type="nucleotide sequence ID" value="NZ_BSUL01000001.1"/>
</dbReference>
<feature type="transmembrane region" description="Helical" evidence="1">
    <location>
        <begin position="12"/>
        <end position="33"/>
    </location>
</feature>
<evidence type="ECO:0000313" key="3">
    <source>
        <dbReference type="Proteomes" id="UP001157160"/>
    </source>
</evidence>
<feature type="transmembrane region" description="Helical" evidence="1">
    <location>
        <begin position="68"/>
        <end position="89"/>
    </location>
</feature>
<dbReference type="AlphaFoldDB" id="A0AA37XAV5"/>
<feature type="transmembrane region" description="Helical" evidence="1">
    <location>
        <begin position="136"/>
        <end position="154"/>
    </location>
</feature>
<keyword evidence="1" id="KW-1133">Transmembrane helix</keyword>
<keyword evidence="3" id="KW-1185">Reference proteome</keyword>
<dbReference type="EMBL" id="BSUL01000001">
    <property type="protein sequence ID" value="GMA27122.1"/>
    <property type="molecule type" value="Genomic_DNA"/>
</dbReference>
<dbReference type="Proteomes" id="UP001157160">
    <property type="component" value="Unassembled WGS sequence"/>
</dbReference>
<keyword evidence="1" id="KW-0472">Membrane</keyword>
<comment type="caution">
    <text evidence="2">The sequence shown here is derived from an EMBL/GenBank/DDBJ whole genome shotgun (WGS) entry which is preliminary data.</text>
</comment>
<feature type="transmembrane region" description="Helical" evidence="1">
    <location>
        <begin position="40"/>
        <end position="62"/>
    </location>
</feature>
<gene>
    <name evidence="2" type="ORF">GCM10025874_03750</name>
</gene>
<evidence type="ECO:0000313" key="2">
    <source>
        <dbReference type="EMBL" id="GMA27122.1"/>
    </source>
</evidence>
<feature type="transmembrane region" description="Helical" evidence="1">
    <location>
        <begin position="174"/>
        <end position="196"/>
    </location>
</feature>
<proteinExistence type="predicted"/>
<name>A0AA37XAV5_9MICO</name>
<evidence type="ECO:0000256" key="1">
    <source>
        <dbReference type="SAM" id="Phobius"/>
    </source>
</evidence>